<evidence type="ECO:0000259" key="9">
    <source>
        <dbReference type="Pfam" id="PF01227"/>
    </source>
</evidence>
<evidence type="ECO:0000256" key="3">
    <source>
        <dbReference type="ARBA" id="ARBA00008085"/>
    </source>
</evidence>
<comment type="caution">
    <text evidence="10">The sequence shown here is derived from an EMBL/GenBank/DDBJ whole genome shotgun (WGS) entry which is preliminary data.</text>
</comment>
<feature type="compositionally biased region" description="Basic and acidic residues" evidence="8">
    <location>
        <begin position="1"/>
        <end position="25"/>
    </location>
</feature>
<dbReference type="InterPro" id="IPR043134">
    <property type="entry name" value="GTP-CH-I_N"/>
</dbReference>
<dbReference type="EC" id="3.5.4.16" evidence="4"/>
<dbReference type="InterPro" id="IPR043133">
    <property type="entry name" value="GTP-CH-I_C/QueF"/>
</dbReference>
<evidence type="ECO:0000256" key="2">
    <source>
        <dbReference type="ARBA" id="ARBA00005080"/>
    </source>
</evidence>
<dbReference type="NCBIfam" id="NF006826">
    <property type="entry name" value="PRK09347.1-3"/>
    <property type="match status" value="1"/>
</dbReference>
<dbReference type="GO" id="GO:0003934">
    <property type="term" value="F:GTP cyclohydrolase I activity"/>
    <property type="evidence" value="ECO:0007669"/>
    <property type="project" value="UniProtKB-EC"/>
</dbReference>
<dbReference type="AlphaFoldDB" id="A0AAV8UK95"/>
<evidence type="ECO:0000256" key="5">
    <source>
        <dbReference type="ARBA" id="ARBA00017272"/>
    </source>
</evidence>
<dbReference type="InterPro" id="IPR018234">
    <property type="entry name" value="GTP_CycHdrlase_I_CS"/>
</dbReference>
<accession>A0AAV8UK95</accession>
<dbReference type="GO" id="GO:0046654">
    <property type="term" value="P:tetrahydrofolate biosynthetic process"/>
    <property type="evidence" value="ECO:0007669"/>
    <property type="project" value="InterPro"/>
</dbReference>
<comment type="pathway">
    <text evidence="2">Cofactor biosynthesis; 7,8-dihydroneopterin triphosphate biosynthesis; 7,8-dihydroneopterin triphosphate from GTP: step 1/1.</text>
</comment>
<dbReference type="GO" id="GO:0005737">
    <property type="term" value="C:cytoplasm"/>
    <property type="evidence" value="ECO:0007669"/>
    <property type="project" value="TreeGrafter"/>
</dbReference>
<evidence type="ECO:0000256" key="7">
    <source>
        <dbReference type="ARBA" id="ARBA00030854"/>
    </source>
</evidence>
<feature type="region of interest" description="Disordered" evidence="8">
    <location>
        <begin position="1"/>
        <end position="29"/>
    </location>
</feature>
<dbReference type="EMBL" id="JAMWBK010000011">
    <property type="protein sequence ID" value="KAJ8901493.1"/>
    <property type="molecule type" value="Genomic_DNA"/>
</dbReference>
<dbReference type="PROSITE" id="PS00860">
    <property type="entry name" value="GTP_CYCLOHYDROL_1_2"/>
    <property type="match status" value="1"/>
</dbReference>
<dbReference type="Gene3D" id="1.10.286.10">
    <property type="match status" value="1"/>
</dbReference>
<dbReference type="Proteomes" id="UP001157974">
    <property type="component" value="Unassembled WGS sequence"/>
</dbReference>
<reference evidence="10 11" key="1">
    <citation type="journal article" date="2023" name="Nat. Commun.">
        <title>Origin of minicircular mitochondrial genomes in red algae.</title>
        <authorList>
            <person name="Lee Y."/>
            <person name="Cho C.H."/>
            <person name="Lee Y.M."/>
            <person name="Park S.I."/>
            <person name="Yang J.H."/>
            <person name="West J.A."/>
            <person name="Bhattacharya D."/>
            <person name="Yoon H.S."/>
        </authorList>
    </citation>
    <scope>NUCLEOTIDE SEQUENCE [LARGE SCALE GENOMIC DNA]</scope>
    <source>
        <strain evidence="10 11">CCMP1338</strain>
        <tissue evidence="10">Whole cell</tissue>
    </source>
</reference>
<dbReference type="NCBIfam" id="TIGR00063">
    <property type="entry name" value="folE"/>
    <property type="match status" value="1"/>
</dbReference>
<dbReference type="HAMAP" id="MF_00223">
    <property type="entry name" value="FolE"/>
    <property type="match status" value="1"/>
</dbReference>
<evidence type="ECO:0000256" key="6">
    <source>
        <dbReference type="ARBA" id="ARBA00022801"/>
    </source>
</evidence>
<evidence type="ECO:0000256" key="8">
    <source>
        <dbReference type="SAM" id="MobiDB-lite"/>
    </source>
</evidence>
<evidence type="ECO:0000256" key="1">
    <source>
        <dbReference type="ARBA" id="ARBA00001052"/>
    </source>
</evidence>
<comment type="similarity">
    <text evidence="3">Belongs to the GTP cyclohydrolase I family.</text>
</comment>
<feature type="domain" description="GTP cyclohydrolase I" evidence="9">
    <location>
        <begin position="58"/>
        <end position="234"/>
    </location>
</feature>
<dbReference type="Gene3D" id="3.30.1130.10">
    <property type="match status" value="1"/>
</dbReference>
<protein>
    <recommendedName>
        <fullName evidence="5">GTP cyclohydrolase 1</fullName>
        <ecNumber evidence="4">3.5.4.16</ecNumber>
    </recommendedName>
    <alternativeName>
        <fullName evidence="7">GTP cyclohydrolase I</fullName>
    </alternativeName>
</protein>
<evidence type="ECO:0000313" key="10">
    <source>
        <dbReference type="EMBL" id="KAJ8901493.1"/>
    </source>
</evidence>
<organism evidence="10 11">
    <name type="scientific">Rhodosorus marinus</name>
    <dbReference type="NCBI Taxonomy" id="101924"/>
    <lineage>
        <taxon>Eukaryota</taxon>
        <taxon>Rhodophyta</taxon>
        <taxon>Stylonematophyceae</taxon>
        <taxon>Stylonematales</taxon>
        <taxon>Stylonemataceae</taxon>
        <taxon>Rhodosorus</taxon>
    </lineage>
</organism>
<dbReference type="Pfam" id="PF01227">
    <property type="entry name" value="GTP_cyclohydroI"/>
    <property type="match status" value="1"/>
</dbReference>
<dbReference type="PANTHER" id="PTHR11109">
    <property type="entry name" value="GTP CYCLOHYDROLASE I"/>
    <property type="match status" value="1"/>
</dbReference>
<dbReference type="FunFam" id="3.30.1130.10:FF:000001">
    <property type="entry name" value="GTP cyclohydrolase 1"/>
    <property type="match status" value="1"/>
</dbReference>
<sequence>MGSIGEKRVREEEGGVGSEKEKRSVTETACSDVTDSVGDGAGVIMKALSRGERERRIADAIQTVLECLEGDSNREGLRKTPSRYAKALMDFTDGYRMSLREVVGDAEFVESHSEIVFLSNVEVHSLCEHHMVPFHGKCHIAYIPNGKVIGLSKLARITELYSKRLQIQERLTREIAEAVEEAIDPLGVAVFMEASHMCMVMRGVKKTSAKTVTMSMMGCFKNEDRRRSEFMDLVRGAPK</sequence>
<dbReference type="PANTHER" id="PTHR11109:SF7">
    <property type="entry name" value="GTP CYCLOHYDROLASE 1"/>
    <property type="match status" value="1"/>
</dbReference>
<dbReference type="InterPro" id="IPR020602">
    <property type="entry name" value="GTP_CycHdrlase_I_dom"/>
</dbReference>
<keyword evidence="6" id="KW-0378">Hydrolase</keyword>
<comment type="catalytic activity">
    <reaction evidence="1">
        <text>GTP + H2O = 7,8-dihydroneopterin 3'-triphosphate + formate + H(+)</text>
        <dbReference type="Rhea" id="RHEA:17473"/>
        <dbReference type="ChEBI" id="CHEBI:15377"/>
        <dbReference type="ChEBI" id="CHEBI:15378"/>
        <dbReference type="ChEBI" id="CHEBI:15740"/>
        <dbReference type="ChEBI" id="CHEBI:37565"/>
        <dbReference type="ChEBI" id="CHEBI:58462"/>
        <dbReference type="EC" id="3.5.4.16"/>
    </reaction>
</comment>
<dbReference type="GO" id="GO:0006729">
    <property type="term" value="P:tetrahydrobiopterin biosynthetic process"/>
    <property type="evidence" value="ECO:0007669"/>
    <property type="project" value="TreeGrafter"/>
</dbReference>
<dbReference type="NCBIfam" id="NF006825">
    <property type="entry name" value="PRK09347.1-2"/>
    <property type="match status" value="1"/>
</dbReference>
<proteinExistence type="inferred from homology"/>
<keyword evidence="11" id="KW-1185">Reference proteome</keyword>
<dbReference type="GO" id="GO:0005525">
    <property type="term" value="F:GTP binding"/>
    <property type="evidence" value="ECO:0007669"/>
    <property type="project" value="TreeGrafter"/>
</dbReference>
<evidence type="ECO:0000256" key="4">
    <source>
        <dbReference type="ARBA" id="ARBA00012715"/>
    </source>
</evidence>
<dbReference type="InterPro" id="IPR001474">
    <property type="entry name" value="GTP_CycHdrlase_I"/>
</dbReference>
<name>A0AAV8UK95_9RHOD</name>
<evidence type="ECO:0000313" key="11">
    <source>
        <dbReference type="Proteomes" id="UP001157974"/>
    </source>
</evidence>
<dbReference type="SUPFAM" id="SSF55620">
    <property type="entry name" value="Tetrahydrobiopterin biosynthesis enzymes-like"/>
    <property type="match status" value="1"/>
</dbReference>
<gene>
    <name evidence="10" type="ORF">NDN08_007338</name>
</gene>
<dbReference type="GO" id="GO:0008270">
    <property type="term" value="F:zinc ion binding"/>
    <property type="evidence" value="ECO:0007669"/>
    <property type="project" value="TreeGrafter"/>
</dbReference>